<evidence type="ECO:0000313" key="3">
    <source>
        <dbReference type="Proteomes" id="UP000030661"/>
    </source>
</evidence>
<dbReference type="PANTHER" id="PTHR39966:SF1">
    <property type="entry name" value="HEMERYTHRIN-LIKE DOMAIN-CONTAINING PROTEIN"/>
    <property type="match status" value="1"/>
</dbReference>
<keyword evidence="3" id="KW-1185">Reference proteome</keyword>
<dbReference type="Pfam" id="PF01814">
    <property type="entry name" value="Hemerythrin"/>
    <property type="match status" value="1"/>
</dbReference>
<dbReference type="GO" id="GO:0005886">
    <property type="term" value="C:plasma membrane"/>
    <property type="evidence" value="ECO:0007669"/>
    <property type="project" value="TreeGrafter"/>
</dbReference>
<dbReference type="InterPro" id="IPR012312">
    <property type="entry name" value="Hemerythrin-like"/>
</dbReference>
<protein>
    <submittedName>
        <fullName evidence="2">Hypothetical cytosolic protein</fullName>
    </submittedName>
</protein>
<dbReference type="Gene3D" id="1.20.120.520">
    <property type="entry name" value="nmb1532 protein domain like"/>
    <property type="match status" value="1"/>
</dbReference>
<gene>
    <name evidence="2" type="ORF">U27_00551</name>
</gene>
<evidence type="ECO:0000313" key="2">
    <source>
        <dbReference type="EMBL" id="GAK60654.1"/>
    </source>
</evidence>
<accession>A0A081C7U9</accession>
<dbReference type="CDD" id="cd12108">
    <property type="entry name" value="Hr-like"/>
    <property type="match status" value="1"/>
</dbReference>
<dbReference type="PANTHER" id="PTHR39966">
    <property type="entry name" value="BLL2471 PROTEIN-RELATED"/>
    <property type="match status" value="1"/>
</dbReference>
<dbReference type="HOGENOM" id="CLU_095978_2_0_0"/>
<dbReference type="STRING" id="1499967.U27_00551"/>
<name>A0A081C7U9_VECG1</name>
<sequence length="180" mass="20990">MKTLQDLEHEHEIVKHALTISENICERLEGGETLNKDDMSELLEFLTVFVDRCHHSKEEAHLFPAIESEAKPMIAQMLYEHETGREFVRQIKQAFEAYKSGSMDALPTLIGNLRGYIKLLREHIDKEDHVLYRVAEKLLSQEQDEQMFIAFETIERERIGAGKHEAFHQMIHRLEAAYVS</sequence>
<dbReference type="eggNOG" id="COG3945">
    <property type="taxonomic scope" value="Bacteria"/>
</dbReference>
<reference evidence="2" key="1">
    <citation type="journal article" date="2015" name="PeerJ">
        <title>First genomic representation of candidate bacterial phylum KSB3 points to enhanced environmental sensing as a trigger of wastewater bulking.</title>
        <authorList>
            <person name="Sekiguchi Y."/>
            <person name="Ohashi A."/>
            <person name="Parks D.H."/>
            <person name="Yamauchi T."/>
            <person name="Tyson G.W."/>
            <person name="Hugenholtz P."/>
        </authorList>
    </citation>
    <scope>NUCLEOTIDE SEQUENCE [LARGE SCALE GENOMIC DNA]</scope>
</reference>
<dbReference type="Proteomes" id="UP000030661">
    <property type="component" value="Unassembled WGS sequence"/>
</dbReference>
<proteinExistence type="predicted"/>
<dbReference type="AlphaFoldDB" id="A0A081C7U9"/>
<evidence type="ECO:0000259" key="1">
    <source>
        <dbReference type="Pfam" id="PF01814"/>
    </source>
</evidence>
<feature type="domain" description="Hemerythrin-like" evidence="1">
    <location>
        <begin position="5"/>
        <end position="134"/>
    </location>
</feature>
<organism evidence="2">
    <name type="scientific">Vecturithrix granuli</name>
    <dbReference type="NCBI Taxonomy" id="1499967"/>
    <lineage>
        <taxon>Bacteria</taxon>
        <taxon>Candidatus Moduliflexota</taxon>
        <taxon>Candidatus Vecturitrichia</taxon>
        <taxon>Candidatus Vecturitrichales</taxon>
        <taxon>Candidatus Vecturitrichaceae</taxon>
        <taxon>Candidatus Vecturithrix</taxon>
    </lineage>
</organism>
<dbReference type="EMBL" id="DF820474">
    <property type="protein sequence ID" value="GAK60654.1"/>
    <property type="molecule type" value="Genomic_DNA"/>
</dbReference>